<evidence type="ECO:0000313" key="5">
    <source>
        <dbReference type="Proteomes" id="UP000262073"/>
    </source>
</evidence>
<dbReference type="Proteomes" id="UP000262073">
    <property type="component" value="Chromosome"/>
</dbReference>
<organism evidence="4 5">
    <name type="scientific">Salinimonas sediminis</name>
    <dbReference type="NCBI Taxonomy" id="2303538"/>
    <lineage>
        <taxon>Bacteria</taxon>
        <taxon>Pseudomonadati</taxon>
        <taxon>Pseudomonadota</taxon>
        <taxon>Gammaproteobacteria</taxon>
        <taxon>Alteromonadales</taxon>
        <taxon>Alteromonadaceae</taxon>
        <taxon>Alteromonas/Salinimonas group</taxon>
        <taxon>Salinimonas</taxon>
    </lineage>
</organism>
<dbReference type="InterPro" id="IPR023065">
    <property type="entry name" value="Uncharacterised_ApaG"/>
</dbReference>
<dbReference type="PANTHER" id="PTHR47191:SF2">
    <property type="entry name" value="OS05G0170800 PROTEIN"/>
    <property type="match status" value="1"/>
</dbReference>
<evidence type="ECO:0000256" key="2">
    <source>
        <dbReference type="HAMAP-Rule" id="MF_00791"/>
    </source>
</evidence>
<name>A0A346NIT2_9ALTE</name>
<reference evidence="4 5" key="1">
    <citation type="submission" date="2018-08" db="EMBL/GenBank/DDBJ databases">
        <title>Salinimonas sediminis sp. nov., a piezophilic bacterium isolated from a deep-sea sediment sample from the New Britain Trench.</title>
        <authorList>
            <person name="Cao J."/>
        </authorList>
    </citation>
    <scope>NUCLEOTIDE SEQUENCE [LARGE SCALE GENOMIC DNA]</scope>
    <source>
        <strain evidence="4 5">N102</strain>
    </source>
</reference>
<dbReference type="HAMAP" id="MF_00791">
    <property type="entry name" value="ApaG"/>
    <property type="match status" value="1"/>
</dbReference>
<evidence type="ECO:0000313" key="4">
    <source>
        <dbReference type="EMBL" id="AXR05439.1"/>
    </source>
</evidence>
<dbReference type="Pfam" id="PF04379">
    <property type="entry name" value="DUF525"/>
    <property type="match status" value="1"/>
</dbReference>
<accession>A0A346NIT2</accession>
<sequence>METRAVGHDAIVKVEVKTRHLAEHPAAKKGQFAFAYQITITNHSDVKVQLINRYWLITDGGGKRSEVEGAGVVGKQPTLAPGDDFQYTSGAIIDTPVGTMEGYYEMECEDGEMLRIPIEVFRLAVPNSIN</sequence>
<keyword evidence="5" id="KW-1185">Reference proteome</keyword>
<proteinExistence type="inferred from homology"/>
<gene>
    <name evidence="2 4" type="primary">apaG</name>
    <name evidence="4" type="ORF">D0Y50_03080</name>
</gene>
<evidence type="ECO:0000259" key="3">
    <source>
        <dbReference type="PROSITE" id="PS51087"/>
    </source>
</evidence>
<dbReference type="SUPFAM" id="SSF110069">
    <property type="entry name" value="ApaG-like"/>
    <property type="match status" value="1"/>
</dbReference>
<dbReference type="RefSeq" id="WP_117315448.1">
    <property type="nucleotide sequence ID" value="NZ_CP031769.1"/>
</dbReference>
<dbReference type="InterPro" id="IPR050718">
    <property type="entry name" value="ApaG-like"/>
</dbReference>
<dbReference type="EMBL" id="CP031769">
    <property type="protein sequence ID" value="AXR05439.1"/>
    <property type="molecule type" value="Genomic_DNA"/>
</dbReference>
<dbReference type="OrthoDB" id="9795226at2"/>
<dbReference type="KEGG" id="salm:D0Y50_03080"/>
<evidence type="ECO:0000256" key="1">
    <source>
        <dbReference type="ARBA" id="ARBA00017693"/>
    </source>
</evidence>
<feature type="domain" description="ApaG" evidence="3">
    <location>
        <begin position="6"/>
        <end position="130"/>
    </location>
</feature>
<dbReference type="Gene3D" id="2.60.40.1470">
    <property type="entry name" value="ApaG domain"/>
    <property type="match status" value="1"/>
</dbReference>
<dbReference type="PROSITE" id="PS51087">
    <property type="entry name" value="APAG"/>
    <property type="match status" value="1"/>
</dbReference>
<dbReference type="InterPro" id="IPR007474">
    <property type="entry name" value="ApaG_domain"/>
</dbReference>
<protein>
    <recommendedName>
        <fullName evidence="1 2">Protein ApaG</fullName>
    </recommendedName>
</protein>
<dbReference type="InterPro" id="IPR036767">
    <property type="entry name" value="ApaG_sf"/>
</dbReference>
<dbReference type="PANTHER" id="PTHR47191">
    <property type="entry name" value="OS05G0170800 PROTEIN"/>
    <property type="match status" value="1"/>
</dbReference>
<dbReference type="AlphaFoldDB" id="A0A346NIT2"/>
<dbReference type="NCBIfam" id="NF003967">
    <property type="entry name" value="PRK05461.1"/>
    <property type="match status" value="1"/>
</dbReference>